<keyword evidence="3" id="KW-1185">Reference proteome</keyword>
<dbReference type="Proteomes" id="UP000269221">
    <property type="component" value="Unassembled WGS sequence"/>
</dbReference>
<organism evidence="2 3">
    <name type="scientific">Hirundo rustica rustica</name>
    <dbReference type="NCBI Taxonomy" id="333673"/>
    <lineage>
        <taxon>Eukaryota</taxon>
        <taxon>Metazoa</taxon>
        <taxon>Chordata</taxon>
        <taxon>Craniata</taxon>
        <taxon>Vertebrata</taxon>
        <taxon>Euteleostomi</taxon>
        <taxon>Archelosauria</taxon>
        <taxon>Archosauria</taxon>
        <taxon>Dinosauria</taxon>
        <taxon>Saurischia</taxon>
        <taxon>Theropoda</taxon>
        <taxon>Coelurosauria</taxon>
        <taxon>Aves</taxon>
        <taxon>Neognathae</taxon>
        <taxon>Neoaves</taxon>
        <taxon>Telluraves</taxon>
        <taxon>Australaves</taxon>
        <taxon>Passeriformes</taxon>
        <taxon>Sylvioidea</taxon>
        <taxon>Hirundinidae</taxon>
        <taxon>Hirundo</taxon>
    </lineage>
</organism>
<dbReference type="AlphaFoldDB" id="A0A3M0JDF1"/>
<dbReference type="EMBL" id="QRBI01000151">
    <property type="protein sequence ID" value="RMB99015.1"/>
    <property type="molecule type" value="Genomic_DNA"/>
</dbReference>
<gene>
    <name evidence="2" type="ORF">DUI87_24561</name>
</gene>
<evidence type="ECO:0000313" key="3">
    <source>
        <dbReference type="Proteomes" id="UP000269221"/>
    </source>
</evidence>
<sequence>MAGTAQGDASPEQGVLVLLTTQAMGSTVTKEGTEVSPSNDCDVTCPDCSSLDAESDPASLRTGSSRAGREVWSARPWSWQ</sequence>
<protein>
    <submittedName>
        <fullName evidence="2">Uncharacterized protein</fullName>
    </submittedName>
</protein>
<evidence type="ECO:0000313" key="2">
    <source>
        <dbReference type="EMBL" id="RMB99015.1"/>
    </source>
</evidence>
<proteinExistence type="predicted"/>
<reference evidence="2 3" key="1">
    <citation type="submission" date="2018-07" db="EMBL/GenBank/DDBJ databases">
        <title>A high quality draft genome assembly of the barn swallow (H. rustica rustica).</title>
        <authorList>
            <person name="Formenti G."/>
            <person name="Chiara M."/>
            <person name="Poveda L."/>
            <person name="Francoijs K.-J."/>
            <person name="Bonisoli-Alquati A."/>
            <person name="Canova L."/>
            <person name="Gianfranceschi L."/>
            <person name="Horner D.S."/>
            <person name="Saino N."/>
        </authorList>
    </citation>
    <scope>NUCLEOTIDE SEQUENCE [LARGE SCALE GENOMIC DNA]</scope>
    <source>
        <strain evidence="2">Chelidonia</strain>
        <tissue evidence="2">Blood</tissue>
    </source>
</reference>
<comment type="caution">
    <text evidence="2">The sequence shown here is derived from an EMBL/GenBank/DDBJ whole genome shotgun (WGS) entry which is preliminary data.</text>
</comment>
<evidence type="ECO:0000256" key="1">
    <source>
        <dbReference type="SAM" id="MobiDB-lite"/>
    </source>
</evidence>
<name>A0A3M0JDF1_HIRRU</name>
<feature type="region of interest" description="Disordered" evidence="1">
    <location>
        <begin position="51"/>
        <end position="80"/>
    </location>
</feature>
<accession>A0A3M0JDF1</accession>